<reference evidence="2" key="1">
    <citation type="submission" date="2020-03" db="EMBL/GenBank/DDBJ databases">
        <title>The deep terrestrial virosphere.</title>
        <authorList>
            <person name="Holmfeldt K."/>
            <person name="Nilsson E."/>
            <person name="Simone D."/>
            <person name="Lopez-Fernandez M."/>
            <person name="Wu X."/>
            <person name="de Brujin I."/>
            <person name="Lundin D."/>
            <person name="Andersson A."/>
            <person name="Bertilsson S."/>
            <person name="Dopson M."/>
        </authorList>
    </citation>
    <scope>NUCLEOTIDE SEQUENCE</scope>
    <source>
        <strain evidence="2">MM415A00613</strain>
        <strain evidence="3">MM415B04876</strain>
    </source>
</reference>
<feature type="compositionally biased region" description="Basic and acidic residues" evidence="1">
    <location>
        <begin position="32"/>
        <end position="58"/>
    </location>
</feature>
<evidence type="ECO:0000313" key="2">
    <source>
        <dbReference type="EMBL" id="QJA80993.1"/>
    </source>
</evidence>
<feature type="region of interest" description="Disordered" evidence="1">
    <location>
        <begin position="1"/>
        <end position="58"/>
    </location>
</feature>
<dbReference type="EMBL" id="MT142443">
    <property type="protein sequence ID" value="QJA80993.1"/>
    <property type="molecule type" value="Genomic_DNA"/>
</dbReference>
<gene>
    <name evidence="2" type="ORF">MM415A00613_0040</name>
    <name evidence="3" type="ORF">MM415B04876_0007</name>
</gene>
<evidence type="ECO:0000256" key="1">
    <source>
        <dbReference type="SAM" id="MobiDB-lite"/>
    </source>
</evidence>
<evidence type="ECO:0000313" key="3">
    <source>
        <dbReference type="EMBL" id="QJA96244.1"/>
    </source>
</evidence>
<sequence length="58" mass="6599">MTKGVHRVPAGSKRGRQMVSRGRAQFPGFLLDDPRAEEQRAWNDQVEAKRRAKEAKHG</sequence>
<dbReference type="AlphaFoldDB" id="A0A6M3KGD7"/>
<proteinExistence type="predicted"/>
<protein>
    <submittedName>
        <fullName evidence="2">Uncharacterized protein</fullName>
    </submittedName>
</protein>
<organism evidence="2">
    <name type="scientific">viral metagenome</name>
    <dbReference type="NCBI Taxonomy" id="1070528"/>
    <lineage>
        <taxon>unclassified sequences</taxon>
        <taxon>metagenomes</taxon>
        <taxon>organismal metagenomes</taxon>
    </lineage>
</organism>
<accession>A0A6M3KGD7</accession>
<name>A0A6M3KGD7_9ZZZZ</name>
<dbReference type="EMBL" id="MT143382">
    <property type="protein sequence ID" value="QJA96244.1"/>
    <property type="molecule type" value="Genomic_DNA"/>
</dbReference>